<dbReference type="Pfam" id="PF08241">
    <property type="entry name" value="Methyltransf_11"/>
    <property type="match status" value="1"/>
</dbReference>
<reference evidence="3" key="1">
    <citation type="submission" date="2018-05" db="EMBL/GenBank/DDBJ databases">
        <title>Micromonospora globispora sp. nov. and Micromonospora rugosa sp. nov., isolated from marine sediment.</title>
        <authorList>
            <person name="Carro L."/>
            <person name="Aysel V."/>
            <person name="Cetin D."/>
            <person name="Igual J.M."/>
            <person name="Klenk H.-P."/>
            <person name="Trujillo M.E."/>
            <person name="Sahin N."/>
        </authorList>
    </citation>
    <scope>NUCLEOTIDE SEQUENCE [LARGE SCALE GENOMIC DNA]</scope>
    <source>
        <strain evidence="3">S2904</strain>
    </source>
</reference>
<dbReference type="GO" id="GO:0032259">
    <property type="term" value="P:methylation"/>
    <property type="evidence" value="ECO:0007669"/>
    <property type="project" value="UniProtKB-KW"/>
</dbReference>
<dbReference type="InterPro" id="IPR013216">
    <property type="entry name" value="Methyltransf_11"/>
</dbReference>
<keyword evidence="3" id="KW-1185">Reference proteome</keyword>
<dbReference type="RefSeq" id="WP_109945753.1">
    <property type="nucleotide sequence ID" value="NZ_QGSV01000218.1"/>
</dbReference>
<dbReference type="PANTHER" id="PTHR43464:SF23">
    <property type="entry name" value="JUVENILE HORMONE ACID O-METHYLTRANSFERASE"/>
    <property type="match status" value="1"/>
</dbReference>
<dbReference type="CDD" id="cd02440">
    <property type="entry name" value="AdoMet_MTases"/>
    <property type="match status" value="1"/>
</dbReference>
<accession>A0A317K0N2</accession>
<dbReference type="PANTHER" id="PTHR43464">
    <property type="entry name" value="METHYLTRANSFERASE"/>
    <property type="match status" value="1"/>
</dbReference>
<name>A0A317K0N2_9ACTN</name>
<dbReference type="Gene3D" id="3.40.50.150">
    <property type="entry name" value="Vaccinia Virus protein VP39"/>
    <property type="match status" value="1"/>
</dbReference>
<evidence type="ECO:0000313" key="2">
    <source>
        <dbReference type="EMBL" id="PWU46546.1"/>
    </source>
</evidence>
<comment type="caution">
    <text evidence="2">The sequence shown here is derived from an EMBL/GenBank/DDBJ whole genome shotgun (WGS) entry which is preliminary data.</text>
</comment>
<protein>
    <submittedName>
        <fullName evidence="2">Bifunctional 3-demethylubiquinone 3-O-methyltransferase/2-octaprenyl-6-hydroxy phenol methylase</fullName>
    </submittedName>
</protein>
<feature type="domain" description="Methyltransferase type 11" evidence="1">
    <location>
        <begin position="61"/>
        <end position="150"/>
    </location>
</feature>
<evidence type="ECO:0000313" key="3">
    <source>
        <dbReference type="Proteomes" id="UP000245683"/>
    </source>
</evidence>
<keyword evidence="2" id="KW-0830">Ubiquinone</keyword>
<dbReference type="Proteomes" id="UP000245683">
    <property type="component" value="Unassembled WGS sequence"/>
</dbReference>
<evidence type="ECO:0000259" key="1">
    <source>
        <dbReference type="Pfam" id="PF08241"/>
    </source>
</evidence>
<proteinExistence type="predicted"/>
<keyword evidence="2" id="KW-0808">Transferase</keyword>
<dbReference type="SUPFAM" id="SSF53335">
    <property type="entry name" value="S-adenosyl-L-methionine-dependent methyltransferases"/>
    <property type="match status" value="1"/>
</dbReference>
<keyword evidence="2" id="KW-0489">Methyltransferase</keyword>
<dbReference type="EMBL" id="QGSV01000218">
    <property type="protein sequence ID" value="PWU46546.1"/>
    <property type="molecule type" value="Genomic_DNA"/>
</dbReference>
<organism evidence="2 3">
    <name type="scientific">Micromonospora globispora</name>
    <dbReference type="NCBI Taxonomy" id="1450148"/>
    <lineage>
        <taxon>Bacteria</taxon>
        <taxon>Bacillati</taxon>
        <taxon>Actinomycetota</taxon>
        <taxon>Actinomycetes</taxon>
        <taxon>Micromonosporales</taxon>
        <taxon>Micromonosporaceae</taxon>
        <taxon>Micromonospora</taxon>
    </lineage>
</organism>
<dbReference type="InterPro" id="IPR029063">
    <property type="entry name" value="SAM-dependent_MTases_sf"/>
</dbReference>
<dbReference type="GO" id="GO:0010420">
    <property type="term" value="F:polyprenyldihydroxybenzoate methyltransferase activity"/>
    <property type="evidence" value="ECO:0007669"/>
    <property type="project" value="TreeGrafter"/>
</dbReference>
<gene>
    <name evidence="2" type="ORF">DLJ46_17685</name>
</gene>
<dbReference type="OrthoDB" id="9805171at2"/>
<dbReference type="AlphaFoldDB" id="A0A317K0N2"/>
<sequence>MADMAPVSTPPRVLPPNDPRQYDDLAGEWWRPDGAFAMLHWLARARAALVPPASRPDALLVDLGCGAGLLAPHLAGKGYRHVGVDLTRSALAHAAGHGVTVVNADATAVPLADGCADVVSAGELLEHVPDWRRAVAEACRLLRPGGLLVLDTLNDTLLARLIAVEISERLPTVPRGIHDPRLFVDARALVAECARHGVALRLRGVRPELGGTLAWLLRRLRASRGGRGPTRTEPRIVPTWSTAVLYQGRGVRGG</sequence>